<gene>
    <name evidence="2" type="ORF">SAMN05216361_3433</name>
</gene>
<dbReference type="InterPro" id="IPR007410">
    <property type="entry name" value="LpqE-like"/>
</dbReference>
<accession>A0A1M5P1P1</accession>
<dbReference type="Pfam" id="PF04314">
    <property type="entry name" value="PCuAC"/>
    <property type="match status" value="1"/>
</dbReference>
<sequence length="159" mass="17056">MSTFKRAFAVCLCVFSLMGLQWVNAMQGVMVHNVKARATFAMATTAAVYFTVMNHSDKAVTLTGVSVDESIAADAQLHTTVMDGDMMKMRQITDGIDVAPGAMVEFKSGSYHVMLMGLVKPLVEGASFDLTLTFANQPSMTTTVTVGAGAGEHSHHHHE</sequence>
<keyword evidence="3" id="KW-1185">Reference proteome</keyword>
<dbReference type="OrthoDB" id="9796962at2"/>
<dbReference type="InterPro" id="IPR058248">
    <property type="entry name" value="Lxx211020-like"/>
</dbReference>
<evidence type="ECO:0000313" key="3">
    <source>
        <dbReference type="Proteomes" id="UP000184520"/>
    </source>
</evidence>
<evidence type="ECO:0008006" key="4">
    <source>
        <dbReference type="Google" id="ProtNLM"/>
    </source>
</evidence>
<evidence type="ECO:0000313" key="2">
    <source>
        <dbReference type="EMBL" id="SHG95627.1"/>
    </source>
</evidence>
<dbReference type="SUPFAM" id="SSF110087">
    <property type="entry name" value="DR1885-like metal-binding protein"/>
    <property type="match status" value="1"/>
</dbReference>
<evidence type="ECO:0000256" key="1">
    <source>
        <dbReference type="SAM" id="SignalP"/>
    </source>
</evidence>
<dbReference type="EMBL" id="FQWD01000005">
    <property type="protein sequence ID" value="SHG95627.1"/>
    <property type="molecule type" value="Genomic_DNA"/>
</dbReference>
<dbReference type="STRING" id="634436.SAMN05216361_3433"/>
<organism evidence="2 3">
    <name type="scientific">Marisediminitalea aggregata</name>
    <dbReference type="NCBI Taxonomy" id="634436"/>
    <lineage>
        <taxon>Bacteria</taxon>
        <taxon>Pseudomonadati</taxon>
        <taxon>Pseudomonadota</taxon>
        <taxon>Gammaproteobacteria</taxon>
        <taxon>Alteromonadales</taxon>
        <taxon>Alteromonadaceae</taxon>
        <taxon>Marisediminitalea</taxon>
    </lineage>
</organism>
<dbReference type="Gene3D" id="2.60.40.1890">
    <property type="entry name" value="PCu(A)C copper chaperone"/>
    <property type="match status" value="1"/>
</dbReference>
<dbReference type="Proteomes" id="UP000184520">
    <property type="component" value="Unassembled WGS sequence"/>
</dbReference>
<reference evidence="3" key="1">
    <citation type="submission" date="2016-11" db="EMBL/GenBank/DDBJ databases">
        <authorList>
            <person name="Varghese N."/>
            <person name="Submissions S."/>
        </authorList>
    </citation>
    <scope>NUCLEOTIDE SEQUENCE [LARGE SCALE GENOMIC DNA]</scope>
    <source>
        <strain evidence="3">CGMCC 1.8995</strain>
    </source>
</reference>
<feature type="signal peptide" evidence="1">
    <location>
        <begin position="1"/>
        <end position="25"/>
    </location>
</feature>
<dbReference type="PANTHER" id="PTHR36302">
    <property type="entry name" value="BLR7088 PROTEIN"/>
    <property type="match status" value="1"/>
</dbReference>
<keyword evidence="1" id="KW-0732">Signal</keyword>
<dbReference type="PANTHER" id="PTHR36302:SF1">
    <property type="entry name" value="COPPER CHAPERONE PCU(A)C"/>
    <property type="match status" value="1"/>
</dbReference>
<protein>
    <recommendedName>
        <fullName evidence="4">Copper(I)-binding protein</fullName>
    </recommendedName>
</protein>
<feature type="chain" id="PRO_5012499994" description="Copper(I)-binding protein" evidence="1">
    <location>
        <begin position="26"/>
        <end position="159"/>
    </location>
</feature>
<dbReference type="RefSeq" id="WP_084526648.1">
    <property type="nucleotide sequence ID" value="NZ_FQWD01000005.1"/>
</dbReference>
<proteinExistence type="predicted"/>
<name>A0A1M5P1P1_9ALTE</name>
<dbReference type="InterPro" id="IPR036182">
    <property type="entry name" value="PCuAC_sf"/>
</dbReference>
<dbReference type="AlphaFoldDB" id="A0A1M5P1P1"/>